<dbReference type="RefSeq" id="WP_111731061.1">
    <property type="nucleotide sequence ID" value="NZ_QHKO01000010.1"/>
</dbReference>
<dbReference type="OrthoDB" id="5524858at2"/>
<dbReference type="Proteomes" id="UP000249169">
    <property type="component" value="Unassembled WGS sequence"/>
</dbReference>
<evidence type="ECO:0000256" key="7">
    <source>
        <dbReference type="ARBA" id="ARBA00023136"/>
    </source>
</evidence>
<evidence type="ECO:0000256" key="5">
    <source>
        <dbReference type="ARBA" id="ARBA00022989"/>
    </source>
</evidence>
<evidence type="ECO:0000256" key="8">
    <source>
        <dbReference type="SAM" id="MobiDB-lite"/>
    </source>
</evidence>
<evidence type="ECO:0000313" key="10">
    <source>
        <dbReference type="Proteomes" id="UP000249169"/>
    </source>
</evidence>
<proteinExistence type="predicted"/>
<dbReference type="GO" id="GO:0015031">
    <property type="term" value="P:protein transport"/>
    <property type="evidence" value="ECO:0007669"/>
    <property type="project" value="UniProtKB-KW"/>
</dbReference>
<evidence type="ECO:0000256" key="3">
    <source>
        <dbReference type="ARBA" id="ARBA00022692"/>
    </source>
</evidence>
<sequence>MMLNASELLVVLAIIFVVVGLQKLPQISRAVARARLGFQKGLAEDVVEVSVPDENGAEDVSAEARTESEQTRE</sequence>
<comment type="subcellular location">
    <subcellularLocation>
        <location evidence="1">Membrane</location>
        <topology evidence="1">Single-pass membrane protein</topology>
    </subcellularLocation>
</comment>
<keyword evidence="5" id="KW-1133">Transmembrane helix</keyword>
<evidence type="ECO:0000256" key="2">
    <source>
        <dbReference type="ARBA" id="ARBA00022448"/>
    </source>
</evidence>
<keyword evidence="7" id="KW-0472">Membrane</keyword>
<keyword evidence="2" id="KW-0813">Transport</keyword>
<evidence type="ECO:0008006" key="11">
    <source>
        <dbReference type="Google" id="ProtNLM"/>
    </source>
</evidence>
<dbReference type="Pfam" id="PF02416">
    <property type="entry name" value="TatA_B_E"/>
    <property type="match status" value="1"/>
</dbReference>
<evidence type="ECO:0000256" key="4">
    <source>
        <dbReference type="ARBA" id="ARBA00022927"/>
    </source>
</evidence>
<keyword evidence="3" id="KW-0812">Transmembrane</keyword>
<evidence type="ECO:0000256" key="1">
    <source>
        <dbReference type="ARBA" id="ARBA00004167"/>
    </source>
</evidence>
<organism evidence="9 10">
    <name type="scientific">Lujinxingia litoralis</name>
    <dbReference type="NCBI Taxonomy" id="2211119"/>
    <lineage>
        <taxon>Bacteria</taxon>
        <taxon>Deltaproteobacteria</taxon>
        <taxon>Bradymonadales</taxon>
        <taxon>Lujinxingiaceae</taxon>
        <taxon>Lujinxingia</taxon>
    </lineage>
</organism>
<dbReference type="GO" id="GO:0016020">
    <property type="term" value="C:membrane"/>
    <property type="evidence" value="ECO:0007669"/>
    <property type="project" value="UniProtKB-ARBA"/>
</dbReference>
<comment type="caution">
    <text evidence="9">The sequence shown here is derived from an EMBL/GenBank/DDBJ whole genome shotgun (WGS) entry which is preliminary data.</text>
</comment>
<dbReference type="Gene3D" id="1.20.5.3310">
    <property type="match status" value="1"/>
</dbReference>
<keyword evidence="4" id="KW-0653">Protein transport</keyword>
<reference evidence="9 10" key="1">
    <citation type="submission" date="2018-05" db="EMBL/GenBank/DDBJ databases">
        <title>Lujinxingia marina gen. nov. sp. nov., a new facultative anaerobic member of the class Deltaproteobacteria, and proposal of Lujinxingaceae fam. nov.</title>
        <authorList>
            <person name="Li C.-M."/>
        </authorList>
    </citation>
    <scope>NUCLEOTIDE SEQUENCE [LARGE SCALE GENOMIC DNA]</scope>
    <source>
        <strain evidence="9 10">B210</strain>
    </source>
</reference>
<feature type="region of interest" description="Disordered" evidence="8">
    <location>
        <begin position="53"/>
        <end position="73"/>
    </location>
</feature>
<name>A0A328C3G6_9DELT</name>
<dbReference type="AlphaFoldDB" id="A0A328C3G6"/>
<keyword evidence="10" id="KW-1185">Reference proteome</keyword>
<keyword evidence="6" id="KW-0811">Translocation</keyword>
<feature type="compositionally biased region" description="Basic and acidic residues" evidence="8">
    <location>
        <begin position="62"/>
        <end position="73"/>
    </location>
</feature>
<evidence type="ECO:0000313" key="9">
    <source>
        <dbReference type="EMBL" id="RAL20465.1"/>
    </source>
</evidence>
<evidence type="ECO:0000256" key="6">
    <source>
        <dbReference type="ARBA" id="ARBA00023010"/>
    </source>
</evidence>
<gene>
    <name evidence="9" type="ORF">DL240_16810</name>
</gene>
<accession>A0A328C3G6</accession>
<dbReference type="InterPro" id="IPR003369">
    <property type="entry name" value="TatA/B/E"/>
</dbReference>
<dbReference type="EMBL" id="QHKO01000010">
    <property type="protein sequence ID" value="RAL20465.1"/>
    <property type="molecule type" value="Genomic_DNA"/>
</dbReference>
<protein>
    <recommendedName>
        <fullName evidence="11">Twin-arginine translocase TatA/TatE family subunit</fullName>
    </recommendedName>
</protein>